<dbReference type="PANTHER" id="PTHR38602">
    <property type="entry name" value="INNER MEMBRANE PROTEIN-RELATED"/>
    <property type="match status" value="1"/>
</dbReference>
<gene>
    <name evidence="2" type="ORF">DFR47_104272</name>
</gene>
<protein>
    <recommendedName>
        <fullName evidence="4">DUF2065 domain-containing protein</fullName>
    </recommendedName>
</protein>
<evidence type="ECO:0000313" key="3">
    <source>
        <dbReference type="Proteomes" id="UP000252893"/>
    </source>
</evidence>
<dbReference type="Pfam" id="PF09838">
    <property type="entry name" value="DUF2065"/>
    <property type="match status" value="1"/>
</dbReference>
<keyword evidence="1" id="KW-1133">Transmembrane helix</keyword>
<proteinExistence type="predicted"/>
<dbReference type="RefSeq" id="WP_113944767.1">
    <property type="nucleotide sequence ID" value="NZ_JBHEEG010000001.1"/>
</dbReference>
<sequence>MNDLITAIGLLLVLEGLLYGGFPHFARRMARDVSEAPENYLRTAGMIALVLGVGVVWLVRG</sequence>
<organism evidence="2 3">
    <name type="scientific">Pseudochrobactrum asaccharolyticum</name>
    <dbReference type="NCBI Taxonomy" id="354351"/>
    <lineage>
        <taxon>Bacteria</taxon>
        <taxon>Pseudomonadati</taxon>
        <taxon>Pseudomonadota</taxon>
        <taxon>Alphaproteobacteria</taxon>
        <taxon>Hyphomicrobiales</taxon>
        <taxon>Brucellaceae</taxon>
        <taxon>Pseudochrobactrum</taxon>
    </lineage>
</organism>
<feature type="transmembrane region" description="Helical" evidence="1">
    <location>
        <begin position="40"/>
        <end position="59"/>
    </location>
</feature>
<comment type="caution">
    <text evidence="2">The sequence shown here is derived from an EMBL/GenBank/DDBJ whole genome shotgun (WGS) entry which is preliminary data.</text>
</comment>
<dbReference type="PANTHER" id="PTHR38602:SF1">
    <property type="entry name" value="INNER MEMBRANE PROTEIN"/>
    <property type="match status" value="1"/>
</dbReference>
<reference evidence="2 3" key="1">
    <citation type="submission" date="2018-06" db="EMBL/GenBank/DDBJ databases">
        <title>Genomic Encyclopedia of Type Strains, Phase IV (KMG-IV): sequencing the most valuable type-strain genomes for metagenomic binning, comparative biology and taxonomic classification.</title>
        <authorList>
            <person name="Goeker M."/>
        </authorList>
    </citation>
    <scope>NUCLEOTIDE SEQUENCE [LARGE SCALE GENOMIC DNA]</scope>
    <source>
        <strain evidence="2 3">DSM 25619</strain>
    </source>
</reference>
<keyword evidence="1" id="KW-0812">Transmembrane</keyword>
<evidence type="ECO:0000313" key="2">
    <source>
        <dbReference type="EMBL" id="RBO94910.1"/>
    </source>
</evidence>
<dbReference type="AlphaFoldDB" id="A0A366DXS8"/>
<dbReference type="Proteomes" id="UP000252893">
    <property type="component" value="Unassembled WGS sequence"/>
</dbReference>
<evidence type="ECO:0008006" key="4">
    <source>
        <dbReference type="Google" id="ProtNLM"/>
    </source>
</evidence>
<keyword evidence="1" id="KW-0472">Membrane</keyword>
<evidence type="ECO:0000256" key="1">
    <source>
        <dbReference type="SAM" id="Phobius"/>
    </source>
</evidence>
<dbReference type="InterPro" id="IPR019201">
    <property type="entry name" value="DUF2065"/>
</dbReference>
<name>A0A366DXS8_9HYPH</name>
<keyword evidence="3" id="KW-1185">Reference proteome</keyword>
<accession>A0A366DXS8</accession>
<dbReference type="EMBL" id="QNRH01000004">
    <property type="protein sequence ID" value="RBO94910.1"/>
    <property type="molecule type" value="Genomic_DNA"/>
</dbReference>